<evidence type="ECO:0000313" key="13">
    <source>
        <dbReference type="Proteomes" id="UP000326924"/>
    </source>
</evidence>
<feature type="compositionally biased region" description="Polar residues" evidence="11">
    <location>
        <begin position="229"/>
        <end position="241"/>
    </location>
</feature>
<dbReference type="EMBL" id="VXIS01000115">
    <property type="protein sequence ID" value="KAA8903656.1"/>
    <property type="molecule type" value="Genomic_DNA"/>
</dbReference>
<dbReference type="OrthoDB" id="5783963at2759"/>
<dbReference type="InterPro" id="IPR012476">
    <property type="entry name" value="GLE1"/>
</dbReference>
<evidence type="ECO:0000313" key="12">
    <source>
        <dbReference type="EMBL" id="KAA8903656.1"/>
    </source>
</evidence>
<dbReference type="GO" id="GO:0015031">
    <property type="term" value="P:protein transport"/>
    <property type="evidence" value="ECO:0007669"/>
    <property type="project" value="UniProtKB-KW"/>
</dbReference>
<dbReference type="InterPro" id="IPR038506">
    <property type="entry name" value="GLE1-like_sf"/>
</dbReference>
<accession>A0A5J5EUU1</accession>
<dbReference type="Proteomes" id="UP000326924">
    <property type="component" value="Unassembled WGS sequence"/>
</dbReference>
<keyword evidence="13" id="KW-1185">Reference proteome</keyword>
<dbReference type="PANTHER" id="PTHR12960">
    <property type="entry name" value="GLE-1-RELATED"/>
    <property type="match status" value="1"/>
</dbReference>
<evidence type="ECO:0000256" key="9">
    <source>
        <dbReference type="ARBA" id="ARBA00026227"/>
    </source>
</evidence>
<dbReference type="GO" id="GO:0005737">
    <property type="term" value="C:cytoplasm"/>
    <property type="evidence" value="ECO:0007669"/>
    <property type="project" value="TreeGrafter"/>
</dbReference>
<feature type="region of interest" description="Disordered" evidence="11">
    <location>
        <begin position="420"/>
        <end position="469"/>
    </location>
</feature>
<dbReference type="GO" id="GO:0031369">
    <property type="term" value="F:translation initiation factor binding"/>
    <property type="evidence" value="ECO:0007669"/>
    <property type="project" value="TreeGrafter"/>
</dbReference>
<name>A0A5J5EUU1_9PEZI</name>
<comment type="similarity">
    <text evidence="2">Belongs to the GLE1 family.</text>
</comment>
<evidence type="ECO:0000256" key="4">
    <source>
        <dbReference type="ARBA" id="ARBA00022816"/>
    </source>
</evidence>
<dbReference type="PANTHER" id="PTHR12960:SF0">
    <property type="entry name" value="MRNA EXPORT FACTOR GLE1"/>
    <property type="match status" value="1"/>
</dbReference>
<reference evidence="12 13" key="1">
    <citation type="submission" date="2019-09" db="EMBL/GenBank/DDBJ databases">
        <title>Draft genome of the ectomycorrhizal ascomycete Sphaerosporella brunnea.</title>
        <authorList>
            <consortium name="DOE Joint Genome Institute"/>
            <person name="Benucci G.M."/>
            <person name="Marozzi G."/>
            <person name="Antonielli L."/>
            <person name="Sanchez S."/>
            <person name="Marco P."/>
            <person name="Wang X."/>
            <person name="Falini L.B."/>
            <person name="Barry K."/>
            <person name="Haridas S."/>
            <person name="Lipzen A."/>
            <person name="Labutti K."/>
            <person name="Grigoriev I.V."/>
            <person name="Murat C."/>
            <person name="Martin F."/>
            <person name="Albertini E."/>
            <person name="Donnini D."/>
            <person name="Bonito G."/>
        </authorList>
    </citation>
    <scope>NUCLEOTIDE SEQUENCE [LARGE SCALE GENOMIC DNA]</scope>
    <source>
        <strain evidence="12 13">Sb_GMNB300</strain>
    </source>
</reference>
<dbReference type="InParanoid" id="A0A5J5EUU1"/>
<dbReference type="GO" id="GO:0044614">
    <property type="term" value="C:nuclear pore cytoplasmic filaments"/>
    <property type="evidence" value="ECO:0007669"/>
    <property type="project" value="TreeGrafter"/>
</dbReference>
<protein>
    <recommendedName>
        <fullName evidence="9">mRNA export factor GLE1</fullName>
    </recommendedName>
    <alternativeName>
        <fullName evidence="10">Nucleoporin GLE1</fullName>
    </alternativeName>
</protein>
<evidence type="ECO:0000256" key="6">
    <source>
        <dbReference type="ARBA" id="ARBA00023010"/>
    </source>
</evidence>
<dbReference type="GO" id="GO:0016973">
    <property type="term" value="P:poly(A)+ mRNA export from nucleus"/>
    <property type="evidence" value="ECO:0007669"/>
    <property type="project" value="InterPro"/>
</dbReference>
<keyword evidence="7" id="KW-0906">Nuclear pore complex</keyword>
<dbReference type="AlphaFoldDB" id="A0A5J5EUU1"/>
<comment type="caution">
    <text evidence="12">The sequence shown here is derived from an EMBL/GenBank/DDBJ whole genome shotgun (WGS) entry which is preliminary data.</text>
</comment>
<evidence type="ECO:0000256" key="7">
    <source>
        <dbReference type="ARBA" id="ARBA00023132"/>
    </source>
</evidence>
<dbReference type="Pfam" id="PF07817">
    <property type="entry name" value="GLE1"/>
    <property type="match status" value="1"/>
</dbReference>
<feature type="compositionally biased region" description="Polar residues" evidence="11">
    <location>
        <begin position="287"/>
        <end position="308"/>
    </location>
</feature>
<keyword evidence="3" id="KW-0813">Transport</keyword>
<keyword evidence="8" id="KW-0539">Nucleus</keyword>
<proteinExistence type="inferred from homology"/>
<evidence type="ECO:0000256" key="3">
    <source>
        <dbReference type="ARBA" id="ARBA00022448"/>
    </source>
</evidence>
<feature type="compositionally biased region" description="Basic and acidic residues" evidence="11">
    <location>
        <begin position="175"/>
        <end position="186"/>
    </location>
</feature>
<sequence length="831" mass="91168">MSTKTSAMASPRDLPSSPAQANLPPDLPNVSPSLQKMLKTKTPKKSGTYGCVREVYHPLSPLAEPSAVLFYDSDEESDDGASQKLPESDAAVDEASPLAYRGNVANLPNSKNGIAHSPISVTSAGHPTSKATSHRRPTSDMTDKANIPINRKRASQPNVSDLFGIKSDSLHIAQHNKEERPKRSRNDGFSASLDYGSSSDDCDDVKDSVDAPGAPSVEGSDTKGKGVASPNSSEGSTTKLQESPKIVSGSHHRPRQQSNTPAKTPSSTLPSKSPRLFPLPDSPEGSPLSSGDSSPFLQSSPRRNNFSPLMNRRGKSQAACQAEALAARLEILHIKAHEYSEAIARPTVDKKLARELEALFSKENRFDPKEAAALEEEYQRKIRVVYDKRVAEERRQMEFERLEHVRQQLEEEKRILLEAQKQREEEERVRREKEEVEQKKREAEAAMARAEQEKKDAEARRLAEEKAKAEQAAKAKADAAAAAAATAAQQQAAQTAPTAQAAQAAQAQSAQSGAAQEDYGRMSLATKAAGVKRIINNLKTLKNLPEQFLKDTGLKQARRQLIPKFGQLNGQKDQTLQVREAVKATLTEVMKISNTQQVPISNYLLSPPPEEVPIPVTFVWMVNEIAKMGYRQLMQECAAKPELADPIGVVIAAVFADPKFSPGGYSLVDIFVARFLKWNPVLLGEQGPDATLADRARLGYRIDDGKCETEEAYGTRMQALTAGYVALAARDFRKSKMINPHPACNLWATLASILNTPQDRLINCHFYVVHMIIQSGGGRKLCDIYGIQAKKLIEAAIGPWAAYGMQKQFQGAQAVQGWIAKLQQFEWWTKL</sequence>
<evidence type="ECO:0000256" key="1">
    <source>
        <dbReference type="ARBA" id="ARBA00004567"/>
    </source>
</evidence>
<gene>
    <name evidence="12" type="ORF">FN846DRAFT_953735</name>
</gene>
<feature type="region of interest" description="Disordered" evidence="11">
    <location>
        <begin position="1"/>
        <end position="33"/>
    </location>
</feature>
<dbReference type="Gene3D" id="1.25.40.510">
    <property type="entry name" value="GLE1-like"/>
    <property type="match status" value="1"/>
</dbReference>
<organism evidence="12 13">
    <name type="scientific">Sphaerosporella brunnea</name>
    <dbReference type="NCBI Taxonomy" id="1250544"/>
    <lineage>
        <taxon>Eukaryota</taxon>
        <taxon>Fungi</taxon>
        <taxon>Dikarya</taxon>
        <taxon>Ascomycota</taxon>
        <taxon>Pezizomycotina</taxon>
        <taxon>Pezizomycetes</taxon>
        <taxon>Pezizales</taxon>
        <taxon>Pyronemataceae</taxon>
        <taxon>Sphaerosporella</taxon>
    </lineage>
</organism>
<evidence type="ECO:0000256" key="11">
    <source>
        <dbReference type="SAM" id="MobiDB-lite"/>
    </source>
</evidence>
<feature type="region of interest" description="Disordered" evidence="11">
    <location>
        <begin position="67"/>
        <end position="315"/>
    </location>
</feature>
<feature type="compositionally biased region" description="Polar residues" evidence="11">
    <location>
        <begin position="119"/>
        <end position="131"/>
    </location>
</feature>
<keyword evidence="5" id="KW-0653">Protein transport</keyword>
<keyword evidence="4" id="KW-0509">mRNA transport</keyword>
<evidence type="ECO:0000256" key="2">
    <source>
        <dbReference type="ARBA" id="ARBA00011056"/>
    </source>
</evidence>
<dbReference type="GO" id="GO:0005543">
    <property type="term" value="F:phospholipid binding"/>
    <property type="evidence" value="ECO:0007669"/>
    <property type="project" value="TreeGrafter"/>
</dbReference>
<comment type="subcellular location">
    <subcellularLocation>
        <location evidence="1">Nucleus</location>
        <location evidence="1">Nuclear pore complex</location>
    </subcellularLocation>
</comment>
<evidence type="ECO:0000256" key="8">
    <source>
        <dbReference type="ARBA" id="ARBA00023242"/>
    </source>
</evidence>
<dbReference type="GO" id="GO:0000822">
    <property type="term" value="F:inositol hexakisphosphate binding"/>
    <property type="evidence" value="ECO:0007669"/>
    <property type="project" value="TreeGrafter"/>
</dbReference>
<keyword evidence="6" id="KW-0811">Translocation</keyword>
<evidence type="ECO:0000256" key="10">
    <source>
        <dbReference type="ARBA" id="ARBA00029983"/>
    </source>
</evidence>
<evidence type="ECO:0000256" key="5">
    <source>
        <dbReference type="ARBA" id="ARBA00022927"/>
    </source>
</evidence>
<feature type="compositionally biased region" description="Low complexity" evidence="11">
    <location>
        <begin position="260"/>
        <end position="274"/>
    </location>
</feature>